<proteinExistence type="predicted"/>
<evidence type="ECO:0000256" key="1">
    <source>
        <dbReference type="SAM" id="MobiDB-lite"/>
    </source>
</evidence>
<sequence length="79" mass="9476">LIKNNDFYQKRVRYNENLVFDPKKPMQQCVEQGESKDTNGEQESLKRTREQNKLDKENSTENIQSNNKSMKKLRKQQLD</sequence>
<feature type="compositionally biased region" description="Basic and acidic residues" evidence="1">
    <location>
        <begin position="33"/>
        <end position="59"/>
    </location>
</feature>
<feature type="compositionally biased region" description="Basic residues" evidence="1">
    <location>
        <begin position="69"/>
        <end position="79"/>
    </location>
</feature>
<reference evidence="2" key="1">
    <citation type="submission" date="2021-02" db="EMBL/GenBank/DDBJ databases">
        <authorList>
            <person name="Nowell W R."/>
        </authorList>
    </citation>
    <scope>NUCLEOTIDE SEQUENCE</scope>
</reference>
<organism evidence="2 3">
    <name type="scientific">Didymodactylos carnosus</name>
    <dbReference type="NCBI Taxonomy" id="1234261"/>
    <lineage>
        <taxon>Eukaryota</taxon>
        <taxon>Metazoa</taxon>
        <taxon>Spiralia</taxon>
        <taxon>Gnathifera</taxon>
        <taxon>Rotifera</taxon>
        <taxon>Eurotatoria</taxon>
        <taxon>Bdelloidea</taxon>
        <taxon>Philodinida</taxon>
        <taxon>Philodinidae</taxon>
        <taxon>Didymodactylos</taxon>
    </lineage>
</organism>
<feature type="region of interest" description="Disordered" evidence="1">
    <location>
        <begin position="24"/>
        <end position="79"/>
    </location>
</feature>
<accession>A0A8S2ZG73</accession>
<evidence type="ECO:0000313" key="3">
    <source>
        <dbReference type="Proteomes" id="UP000681722"/>
    </source>
</evidence>
<dbReference type="EMBL" id="CAJOBC010130526">
    <property type="protein sequence ID" value="CAF4611056.1"/>
    <property type="molecule type" value="Genomic_DNA"/>
</dbReference>
<name>A0A8S2ZG73_9BILA</name>
<comment type="caution">
    <text evidence="2">The sequence shown here is derived from an EMBL/GenBank/DDBJ whole genome shotgun (WGS) entry which is preliminary data.</text>
</comment>
<dbReference type="AlphaFoldDB" id="A0A8S2ZG73"/>
<protein>
    <submittedName>
        <fullName evidence="2">Uncharacterized protein</fullName>
    </submittedName>
</protein>
<feature type="non-terminal residue" evidence="2">
    <location>
        <position position="1"/>
    </location>
</feature>
<evidence type="ECO:0000313" key="2">
    <source>
        <dbReference type="EMBL" id="CAF4611056.1"/>
    </source>
</evidence>
<dbReference type="Proteomes" id="UP000681722">
    <property type="component" value="Unassembled WGS sequence"/>
</dbReference>
<gene>
    <name evidence="2" type="ORF">SRO942_LOCUS49202</name>
</gene>